<feature type="chain" id="PRO_5013356246" description="Tim44-like domain-containing protein" evidence="3">
    <location>
        <begin position="36"/>
        <end position="248"/>
    </location>
</feature>
<keyword evidence="2" id="KW-0812">Transmembrane</keyword>
<evidence type="ECO:0000313" key="5">
    <source>
        <dbReference type="EMBL" id="SOB57069.1"/>
    </source>
</evidence>
<evidence type="ECO:0000256" key="3">
    <source>
        <dbReference type="SAM" id="SignalP"/>
    </source>
</evidence>
<dbReference type="Pfam" id="PF04280">
    <property type="entry name" value="Tim44"/>
    <property type="match status" value="1"/>
</dbReference>
<keyword evidence="6" id="KW-1185">Reference proteome</keyword>
<feature type="transmembrane region" description="Helical" evidence="2">
    <location>
        <begin position="45"/>
        <end position="63"/>
    </location>
</feature>
<gene>
    <name evidence="5" type="ORF">DPRO_0190</name>
</gene>
<evidence type="ECO:0000313" key="6">
    <source>
        <dbReference type="Proteomes" id="UP000219215"/>
    </source>
</evidence>
<reference evidence="6" key="1">
    <citation type="submission" date="2017-09" db="EMBL/GenBank/DDBJ databases">
        <authorList>
            <person name="Regsiter A."/>
            <person name="William W."/>
        </authorList>
    </citation>
    <scope>NUCLEOTIDE SEQUENCE [LARGE SCALE GENOMIC DNA]</scope>
    <source>
        <strain evidence="6">500-1</strain>
    </source>
</reference>
<evidence type="ECO:0000256" key="2">
    <source>
        <dbReference type="SAM" id="Phobius"/>
    </source>
</evidence>
<evidence type="ECO:0000259" key="4">
    <source>
        <dbReference type="SMART" id="SM00978"/>
    </source>
</evidence>
<keyword evidence="3" id="KW-0732">Signal</keyword>
<dbReference type="PANTHER" id="PTHR41542:SF1">
    <property type="entry name" value="BLL5807 PROTEIN"/>
    <property type="match status" value="1"/>
</dbReference>
<organism evidence="5 6">
    <name type="scientific">Pseudodesulfovibrio profundus</name>
    <dbReference type="NCBI Taxonomy" id="57320"/>
    <lineage>
        <taxon>Bacteria</taxon>
        <taxon>Pseudomonadati</taxon>
        <taxon>Thermodesulfobacteriota</taxon>
        <taxon>Desulfovibrionia</taxon>
        <taxon>Desulfovibrionales</taxon>
        <taxon>Desulfovibrionaceae</taxon>
    </lineage>
</organism>
<dbReference type="PANTHER" id="PTHR41542">
    <property type="entry name" value="BLL5807 PROTEIN"/>
    <property type="match status" value="1"/>
</dbReference>
<protein>
    <recommendedName>
        <fullName evidence="4">Tim44-like domain-containing protein</fullName>
    </recommendedName>
</protein>
<feature type="domain" description="Tim44-like" evidence="4">
    <location>
        <begin position="115"/>
        <end position="245"/>
    </location>
</feature>
<feature type="signal peptide" evidence="3">
    <location>
        <begin position="1"/>
        <end position="35"/>
    </location>
</feature>
<dbReference type="SUPFAM" id="SSF54427">
    <property type="entry name" value="NTF2-like"/>
    <property type="match status" value="1"/>
</dbReference>
<sequence length="248" mass="27651">MIKTIFLLRSIGTQVFSATVASVLMLLVAATPALANQQAPATGGSVLNILLLALIAYFLVRMFRRRSGGDDSRPGNWTQNDSEEKKGRVIRPMDRHEAARSAWDHLRSDSDSADVDSHVSSPVETGGFNEAEFLEGAKLFFSRFQQAADDRDFEQLKVFLSDEVYADAVLNAQNNPGDVTEIMLLNARMMEMKQEDNKTFATVFYDAQVRKGGPGGQSQHLRSVWEFSRDDSVDNGLWTLEKINKVDQ</sequence>
<dbReference type="Proteomes" id="UP000219215">
    <property type="component" value="Chromosome DPRO"/>
</dbReference>
<accession>A0A2C8F5H2</accession>
<dbReference type="AlphaFoldDB" id="A0A2C8F5H2"/>
<evidence type="ECO:0000256" key="1">
    <source>
        <dbReference type="SAM" id="MobiDB-lite"/>
    </source>
</evidence>
<name>A0A2C8F5H2_9BACT</name>
<dbReference type="KEGG" id="pprf:DPRO_0190"/>
<feature type="region of interest" description="Disordered" evidence="1">
    <location>
        <begin position="68"/>
        <end position="123"/>
    </location>
</feature>
<feature type="compositionally biased region" description="Basic and acidic residues" evidence="1">
    <location>
        <begin position="82"/>
        <end position="110"/>
    </location>
</feature>
<keyword evidence="2" id="KW-1133">Transmembrane helix</keyword>
<dbReference type="RefSeq" id="WP_157917333.1">
    <property type="nucleotide sequence ID" value="NZ_LT907975.1"/>
</dbReference>
<dbReference type="OrthoDB" id="5297955at2"/>
<proteinExistence type="predicted"/>
<dbReference type="InterPro" id="IPR007379">
    <property type="entry name" value="Tim44-like_dom"/>
</dbReference>
<dbReference type="InterPro" id="IPR032710">
    <property type="entry name" value="NTF2-like_dom_sf"/>
</dbReference>
<dbReference type="SMART" id="SM00978">
    <property type="entry name" value="Tim44"/>
    <property type="match status" value="1"/>
</dbReference>
<keyword evidence="2" id="KW-0472">Membrane</keyword>
<dbReference type="EMBL" id="LT907975">
    <property type="protein sequence ID" value="SOB57069.1"/>
    <property type="molecule type" value="Genomic_DNA"/>
</dbReference>